<dbReference type="Proteomes" id="UP001231649">
    <property type="component" value="Chromosome 19"/>
</dbReference>
<comment type="caution">
    <text evidence="1">The sequence shown here is derived from an EMBL/GenBank/DDBJ whole genome shotgun (WGS) entry which is preliminary data.</text>
</comment>
<name>A0ACC2QN89_9NEOP</name>
<evidence type="ECO:0000313" key="1">
    <source>
        <dbReference type="EMBL" id="KAJ8720995.1"/>
    </source>
</evidence>
<organism evidence="1 2">
    <name type="scientific">Mythimna loreyi</name>
    <dbReference type="NCBI Taxonomy" id="667449"/>
    <lineage>
        <taxon>Eukaryota</taxon>
        <taxon>Metazoa</taxon>
        <taxon>Ecdysozoa</taxon>
        <taxon>Arthropoda</taxon>
        <taxon>Hexapoda</taxon>
        <taxon>Insecta</taxon>
        <taxon>Pterygota</taxon>
        <taxon>Neoptera</taxon>
        <taxon>Endopterygota</taxon>
        <taxon>Lepidoptera</taxon>
        <taxon>Glossata</taxon>
        <taxon>Ditrysia</taxon>
        <taxon>Noctuoidea</taxon>
        <taxon>Noctuidae</taxon>
        <taxon>Noctuinae</taxon>
        <taxon>Hadenini</taxon>
        <taxon>Mythimna</taxon>
    </lineage>
</organism>
<gene>
    <name evidence="1" type="ORF">PYW08_006460</name>
</gene>
<protein>
    <submittedName>
        <fullName evidence="1">Uncharacterized protein</fullName>
    </submittedName>
</protein>
<reference evidence="1" key="1">
    <citation type="submission" date="2023-03" db="EMBL/GenBank/DDBJ databases">
        <title>Chromosome-level genomes of two armyworms, Mythimna separata and Mythimna loreyi, provide insights into the biosynthesis and reception of sex pheromones.</title>
        <authorList>
            <person name="Zhao H."/>
        </authorList>
    </citation>
    <scope>NUCLEOTIDE SEQUENCE</scope>
    <source>
        <strain evidence="1">BeijingLab</strain>
    </source>
</reference>
<accession>A0ACC2QN89</accession>
<evidence type="ECO:0000313" key="2">
    <source>
        <dbReference type="Proteomes" id="UP001231649"/>
    </source>
</evidence>
<dbReference type="EMBL" id="CM056795">
    <property type="protein sequence ID" value="KAJ8720995.1"/>
    <property type="molecule type" value="Genomic_DNA"/>
</dbReference>
<proteinExistence type="predicted"/>
<keyword evidence="2" id="KW-1185">Reference proteome</keyword>
<sequence>MRPSVLPADMLAAWVRLRSVTQLPGDARPIVTAGIFFYDMEWDDEKCLTLINLYHEKEVLWNPKHPNHKSRPKRFDSLNEIANHFNTNVSEIERKIKNLTSQYYRERKRVKNKTL</sequence>